<dbReference type="GO" id="GO:0003713">
    <property type="term" value="F:transcription coactivator activity"/>
    <property type="evidence" value="ECO:0007669"/>
    <property type="project" value="InterPro"/>
</dbReference>
<keyword evidence="5" id="KW-0804">Transcription</keyword>
<accession>A0A0C2WWN0</accession>
<evidence type="ECO:0000256" key="5">
    <source>
        <dbReference type="ARBA" id="ARBA00023163"/>
    </source>
</evidence>
<keyword evidence="4" id="KW-0238">DNA-binding</keyword>
<dbReference type="GO" id="GO:0060261">
    <property type="term" value="P:positive regulation of transcription initiation by RNA polymerase II"/>
    <property type="evidence" value="ECO:0007669"/>
    <property type="project" value="InterPro"/>
</dbReference>
<keyword evidence="9" id="KW-1185">Reference proteome</keyword>
<dbReference type="Gene3D" id="2.30.31.10">
    <property type="entry name" value="Transcriptional Coactivator Pc4, Chain A"/>
    <property type="match status" value="1"/>
</dbReference>
<keyword evidence="3" id="KW-0805">Transcription regulation</keyword>
<dbReference type="OrthoDB" id="2505440at2759"/>
<evidence type="ECO:0000313" key="8">
    <source>
        <dbReference type="EMBL" id="KIL66212.1"/>
    </source>
</evidence>
<dbReference type="PANTHER" id="PTHR13215">
    <property type="entry name" value="RNA POLYMERASE II TRANSCRIPTIONAL COACTIVATOR"/>
    <property type="match status" value="1"/>
</dbReference>
<dbReference type="InterPro" id="IPR009044">
    <property type="entry name" value="ssDNA-bd_transcriptional_reg"/>
</dbReference>
<evidence type="ECO:0000256" key="4">
    <source>
        <dbReference type="ARBA" id="ARBA00023125"/>
    </source>
</evidence>
<dbReference type="GO" id="GO:0003677">
    <property type="term" value="F:DNA binding"/>
    <property type="evidence" value="ECO:0007669"/>
    <property type="project" value="UniProtKB-KW"/>
</dbReference>
<comment type="similarity">
    <text evidence="2">Belongs to the transcriptional coactivator PC4 family.</text>
</comment>
<dbReference type="InterPro" id="IPR003173">
    <property type="entry name" value="PC4_C"/>
</dbReference>
<dbReference type="STRING" id="946122.A0A0C2WWN0"/>
<reference evidence="8 9" key="1">
    <citation type="submission" date="2014-04" db="EMBL/GenBank/DDBJ databases">
        <title>Evolutionary Origins and Diversification of the Mycorrhizal Mutualists.</title>
        <authorList>
            <consortium name="DOE Joint Genome Institute"/>
            <consortium name="Mycorrhizal Genomics Consortium"/>
            <person name="Kohler A."/>
            <person name="Kuo A."/>
            <person name="Nagy L.G."/>
            <person name="Floudas D."/>
            <person name="Copeland A."/>
            <person name="Barry K.W."/>
            <person name="Cichocki N."/>
            <person name="Veneault-Fourrey C."/>
            <person name="LaButti K."/>
            <person name="Lindquist E.A."/>
            <person name="Lipzen A."/>
            <person name="Lundell T."/>
            <person name="Morin E."/>
            <person name="Murat C."/>
            <person name="Riley R."/>
            <person name="Ohm R."/>
            <person name="Sun H."/>
            <person name="Tunlid A."/>
            <person name="Henrissat B."/>
            <person name="Grigoriev I.V."/>
            <person name="Hibbett D.S."/>
            <person name="Martin F."/>
        </authorList>
    </citation>
    <scope>NUCLEOTIDE SEQUENCE [LARGE SCALE GENOMIC DNA]</scope>
    <source>
        <strain evidence="8 9">Koide BX008</strain>
    </source>
</reference>
<protein>
    <recommendedName>
        <fullName evidence="7">Transcriptional coactivator p15 (PC4) C-terminal domain-containing protein</fullName>
    </recommendedName>
</protein>
<keyword evidence="6" id="KW-0539">Nucleus</keyword>
<evidence type="ECO:0000313" key="9">
    <source>
        <dbReference type="Proteomes" id="UP000054549"/>
    </source>
</evidence>
<evidence type="ECO:0000256" key="2">
    <source>
        <dbReference type="ARBA" id="ARBA00009001"/>
    </source>
</evidence>
<dbReference type="Proteomes" id="UP000054549">
    <property type="component" value="Unassembled WGS sequence"/>
</dbReference>
<dbReference type="EMBL" id="KN818237">
    <property type="protein sequence ID" value="KIL66212.1"/>
    <property type="molecule type" value="Genomic_DNA"/>
</dbReference>
<comment type="subcellular location">
    <subcellularLocation>
        <location evidence="1">Nucleus</location>
    </subcellularLocation>
</comment>
<dbReference type="InterPro" id="IPR045125">
    <property type="entry name" value="Sub1/Tcp4-like"/>
</dbReference>
<dbReference type="Pfam" id="PF02229">
    <property type="entry name" value="PC4"/>
    <property type="match status" value="1"/>
</dbReference>
<dbReference type="HOGENOM" id="CLU_104273_1_3_1"/>
<dbReference type="GO" id="GO:0005634">
    <property type="term" value="C:nucleus"/>
    <property type="evidence" value="ECO:0007669"/>
    <property type="project" value="UniProtKB-SubCell"/>
</dbReference>
<feature type="domain" description="Transcriptional coactivator p15 (PC4) C-terminal" evidence="7">
    <location>
        <begin position="24"/>
        <end position="73"/>
    </location>
</feature>
<evidence type="ECO:0000256" key="6">
    <source>
        <dbReference type="ARBA" id="ARBA00023242"/>
    </source>
</evidence>
<proteinExistence type="inferred from homology"/>
<dbReference type="InParanoid" id="A0A0C2WWN0"/>
<sequence length="87" mass="10172">MSQLVSHWYQNQVHRTEQGSSYIDIGKKRRVTVSMFKSMPLIDIREYYGADGDEKPGKKGISLSVDQWEIIKDNFDMIDQFLSDLKK</sequence>
<gene>
    <name evidence="8" type="ORF">M378DRAFT_124187</name>
</gene>
<evidence type="ECO:0000256" key="3">
    <source>
        <dbReference type="ARBA" id="ARBA00023015"/>
    </source>
</evidence>
<evidence type="ECO:0000259" key="7">
    <source>
        <dbReference type="Pfam" id="PF02229"/>
    </source>
</evidence>
<name>A0A0C2WWN0_AMAMK</name>
<organism evidence="8 9">
    <name type="scientific">Amanita muscaria (strain Koide BX008)</name>
    <dbReference type="NCBI Taxonomy" id="946122"/>
    <lineage>
        <taxon>Eukaryota</taxon>
        <taxon>Fungi</taxon>
        <taxon>Dikarya</taxon>
        <taxon>Basidiomycota</taxon>
        <taxon>Agaricomycotina</taxon>
        <taxon>Agaricomycetes</taxon>
        <taxon>Agaricomycetidae</taxon>
        <taxon>Agaricales</taxon>
        <taxon>Pluteineae</taxon>
        <taxon>Amanitaceae</taxon>
        <taxon>Amanita</taxon>
    </lineage>
</organism>
<evidence type="ECO:0000256" key="1">
    <source>
        <dbReference type="ARBA" id="ARBA00004123"/>
    </source>
</evidence>
<dbReference type="SUPFAM" id="SSF54447">
    <property type="entry name" value="ssDNA-binding transcriptional regulator domain"/>
    <property type="match status" value="1"/>
</dbReference>
<dbReference type="AlphaFoldDB" id="A0A0C2WWN0"/>